<proteinExistence type="predicted"/>
<protein>
    <submittedName>
        <fullName evidence="1">Uncharacterized protein</fullName>
    </submittedName>
</protein>
<evidence type="ECO:0000313" key="2">
    <source>
        <dbReference type="Proteomes" id="UP001055811"/>
    </source>
</evidence>
<sequence>MVEVSSCGFGGVKLWGWDRKCKKVIKAYVKACGRLVREIAQEFNEDIGPGAYSNVYKAKDTVTGKIVALKKVRFDNLEPESVEFMAKEILILRRLDHSREEARTR</sequence>
<dbReference type="Proteomes" id="UP001055811">
    <property type="component" value="Linkage Group LG05"/>
</dbReference>
<dbReference type="EMBL" id="CM042013">
    <property type="protein sequence ID" value="KAI3736549.1"/>
    <property type="molecule type" value="Genomic_DNA"/>
</dbReference>
<comment type="caution">
    <text evidence="1">The sequence shown here is derived from an EMBL/GenBank/DDBJ whole genome shotgun (WGS) entry which is preliminary data.</text>
</comment>
<evidence type="ECO:0000313" key="1">
    <source>
        <dbReference type="EMBL" id="KAI3736549.1"/>
    </source>
</evidence>
<gene>
    <name evidence="1" type="ORF">L2E82_26398</name>
</gene>
<reference evidence="2" key="1">
    <citation type="journal article" date="2022" name="Mol. Ecol. Resour.">
        <title>The genomes of chicory, endive, great burdock and yacon provide insights into Asteraceae palaeo-polyploidization history and plant inulin production.</title>
        <authorList>
            <person name="Fan W."/>
            <person name="Wang S."/>
            <person name="Wang H."/>
            <person name="Wang A."/>
            <person name="Jiang F."/>
            <person name="Liu H."/>
            <person name="Zhao H."/>
            <person name="Xu D."/>
            <person name="Zhang Y."/>
        </authorList>
    </citation>
    <scope>NUCLEOTIDE SEQUENCE [LARGE SCALE GENOMIC DNA]</scope>
    <source>
        <strain evidence="2">cv. Punajuju</strain>
    </source>
</reference>
<keyword evidence="2" id="KW-1185">Reference proteome</keyword>
<name>A0ACB9CQH6_CICIN</name>
<organism evidence="1 2">
    <name type="scientific">Cichorium intybus</name>
    <name type="common">Chicory</name>
    <dbReference type="NCBI Taxonomy" id="13427"/>
    <lineage>
        <taxon>Eukaryota</taxon>
        <taxon>Viridiplantae</taxon>
        <taxon>Streptophyta</taxon>
        <taxon>Embryophyta</taxon>
        <taxon>Tracheophyta</taxon>
        <taxon>Spermatophyta</taxon>
        <taxon>Magnoliopsida</taxon>
        <taxon>eudicotyledons</taxon>
        <taxon>Gunneridae</taxon>
        <taxon>Pentapetalae</taxon>
        <taxon>asterids</taxon>
        <taxon>campanulids</taxon>
        <taxon>Asterales</taxon>
        <taxon>Asteraceae</taxon>
        <taxon>Cichorioideae</taxon>
        <taxon>Cichorieae</taxon>
        <taxon>Cichoriinae</taxon>
        <taxon>Cichorium</taxon>
    </lineage>
</organism>
<reference evidence="1 2" key="2">
    <citation type="journal article" date="2022" name="Mol. Ecol. Resour.">
        <title>The genomes of chicory, endive, great burdock and yacon provide insights into Asteraceae paleo-polyploidization history and plant inulin production.</title>
        <authorList>
            <person name="Fan W."/>
            <person name="Wang S."/>
            <person name="Wang H."/>
            <person name="Wang A."/>
            <person name="Jiang F."/>
            <person name="Liu H."/>
            <person name="Zhao H."/>
            <person name="Xu D."/>
            <person name="Zhang Y."/>
        </authorList>
    </citation>
    <scope>NUCLEOTIDE SEQUENCE [LARGE SCALE GENOMIC DNA]</scope>
    <source>
        <strain evidence="2">cv. Punajuju</strain>
        <tissue evidence="1">Leaves</tissue>
    </source>
</reference>
<accession>A0ACB9CQH6</accession>